<gene>
    <name evidence="1" type="ORF">K3G42_022866</name>
</gene>
<dbReference type="EMBL" id="CM037620">
    <property type="protein sequence ID" value="KAH7995204.1"/>
    <property type="molecule type" value="Genomic_DNA"/>
</dbReference>
<accession>A0ACB8ESJ6</accession>
<proteinExistence type="predicted"/>
<organism evidence="1 2">
    <name type="scientific">Sphaerodactylus townsendi</name>
    <dbReference type="NCBI Taxonomy" id="933632"/>
    <lineage>
        <taxon>Eukaryota</taxon>
        <taxon>Metazoa</taxon>
        <taxon>Chordata</taxon>
        <taxon>Craniata</taxon>
        <taxon>Vertebrata</taxon>
        <taxon>Euteleostomi</taxon>
        <taxon>Lepidosauria</taxon>
        <taxon>Squamata</taxon>
        <taxon>Bifurcata</taxon>
        <taxon>Gekkota</taxon>
        <taxon>Sphaerodactylidae</taxon>
        <taxon>Sphaerodactylus</taxon>
    </lineage>
</organism>
<reference evidence="1" key="1">
    <citation type="submission" date="2021-08" db="EMBL/GenBank/DDBJ databases">
        <title>The first chromosome-level gecko genome reveals the dynamic sex chromosomes of Neotropical dwarf geckos (Sphaerodactylidae: Sphaerodactylus).</title>
        <authorList>
            <person name="Pinto B.J."/>
            <person name="Keating S.E."/>
            <person name="Gamble T."/>
        </authorList>
    </citation>
    <scope>NUCLEOTIDE SEQUENCE</scope>
    <source>
        <strain evidence="1">TG3544</strain>
    </source>
</reference>
<dbReference type="Proteomes" id="UP000827872">
    <property type="component" value="Linkage Group LG07"/>
</dbReference>
<sequence length="111" mass="13055">MSPKLFSLLPVRLCAYVPEHCQTKFVHSKLLLQKGLNWMLIFLDFLEDFQKPFWKKKSHKFIFLKNKQTQVILVIHSLSEDCDFASVKKKSEFILKNAHPLARCISPDNFC</sequence>
<evidence type="ECO:0000313" key="2">
    <source>
        <dbReference type="Proteomes" id="UP000827872"/>
    </source>
</evidence>
<keyword evidence="2" id="KW-1185">Reference proteome</keyword>
<comment type="caution">
    <text evidence="1">The sequence shown here is derived from an EMBL/GenBank/DDBJ whole genome shotgun (WGS) entry which is preliminary data.</text>
</comment>
<evidence type="ECO:0000313" key="1">
    <source>
        <dbReference type="EMBL" id="KAH7995204.1"/>
    </source>
</evidence>
<protein>
    <submittedName>
        <fullName evidence="1">Uncharacterized protein</fullName>
    </submittedName>
</protein>
<name>A0ACB8ESJ6_9SAUR</name>